<proteinExistence type="predicted"/>
<dbReference type="InterPro" id="IPR006121">
    <property type="entry name" value="HMA_dom"/>
</dbReference>
<evidence type="ECO:0000313" key="4">
    <source>
        <dbReference type="Proteomes" id="UP001327560"/>
    </source>
</evidence>
<keyword evidence="1" id="KW-0479">Metal-binding</keyword>
<dbReference type="Pfam" id="PF00403">
    <property type="entry name" value="HMA"/>
    <property type="match status" value="1"/>
</dbReference>
<dbReference type="Gene3D" id="3.30.70.100">
    <property type="match status" value="1"/>
</dbReference>
<reference evidence="3 4" key="1">
    <citation type="submission" date="2023-10" db="EMBL/GenBank/DDBJ databases">
        <title>Chromosome-scale genome assembly provides insights into flower coloration mechanisms of Canna indica.</title>
        <authorList>
            <person name="Li C."/>
        </authorList>
    </citation>
    <scope>NUCLEOTIDE SEQUENCE [LARGE SCALE GENOMIC DNA]</scope>
    <source>
        <tissue evidence="3">Flower</tissue>
    </source>
</reference>
<dbReference type="PANTHER" id="PTHR22814">
    <property type="entry name" value="COPPER TRANSPORT PROTEIN ATOX1-RELATED"/>
    <property type="match status" value="1"/>
</dbReference>
<keyword evidence="4" id="KW-1185">Reference proteome</keyword>
<dbReference type="EMBL" id="CP136894">
    <property type="protein sequence ID" value="WOL08234.1"/>
    <property type="molecule type" value="Genomic_DNA"/>
</dbReference>
<evidence type="ECO:0000256" key="1">
    <source>
        <dbReference type="ARBA" id="ARBA00022723"/>
    </source>
</evidence>
<protein>
    <submittedName>
        <fullName evidence="3">Heavy metal-associated isoprenylated plant protein 20-like</fullName>
    </submittedName>
</protein>
<dbReference type="PANTHER" id="PTHR22814:SF351">
    <property type="entry name" value="HEAVY METAL-ASSOCIATED ISOPRENYLATED PLANT PROTEIN 28"/>
    <property type="match status" value="1"/>
</dbReference>
<dbReference type="SUPFAM" id="SSF55008">
    <property type="entry name" value="HMA, heavy metal-associated domain"/>
    <property type="match status" value="1"/>
</dbReference>
<evidence type="ECO:0000313" key="3">
    <source>
        <dbReference type="EMBL" id="WOL08234.1"/>
    </source>
</evidence>
<accession>A0AAQ3QEP4</accession>
<dbReference type="AlphaFoldDB" id="A0AAQ3QEP4"/>
<sequence length="165" mass="19208">MFSRPLSCNITRCNSIQIVEMSVHMDCSGCESKIRKALKKLHGVHDVDIDMERQKVTVMGWVDQKKALKAVRRTGRRAVLWPYPMNAEEAMYNQEYYHPQHVADAPAHHRHLIFDAVPHSYNYRKHGYDDSSLYGYYQNPPHSHIIDERASMMFNDDNPNACSIM</sequence>
<evidence type="ECO:0000259" key="2">
    <source>
        <dbReference type="PROSITE" id="PS50846"/>
    </source>
</evidence>
<dbReference type="InterPro" id="IPR036163">
    <property type="entry name" value="HMA_dom_sf"/>
</dbReference>
<gene>
    <name evidence="3" type="ORF">Cni_G16986</name>
</gene>
<dbReference type="Proteomes" id="UP001327560">
    <property type="component" value="Chromosome 5"/>
</dbReference>
<feature type="domain" description="HMA" evidence="2">
    <location>
        <begin position="16"/>
        <end position="79"/>
    </location>
</feature>
<name>A0AAQ3QEP4_9LILI</name>
<dbReference type="CDD" id="cd00371">
    <property type="entry name" value="HMA"/>
    <property type="match status" value="1"/>
</dbReference>
<dbReference type="PROSITE" id="PS50846">
    <property type="entry name" value="HMA_2"/>
    <property type="match status" value="1"/>
</dbReference>
<dbReference type="GO" id="GO:0046872">
    <property type="term" value="F:metal ion binding"/>
    <property type="evidence" value="ECO:0007669"/>
    <property type="project" value="UniProtKB-KW"/>
</dbReference>
<organism evidence="3 4">
    <name type="scientific">Canna indica</name>
    <name type="common">Indian-shot</name>
    <dbReference type="NCBI Taxonomy" id="4628"/>
    <lineage>
        <taxon>Eukaryota</taxon>
        <taxon>Viridiplantae</taxon>
        <taxon>Streptophyta</taxon>
        <taxon>Embryophyta</taxon>
        <taxon>Tracheophyta</taxon>
        <taxon>Spermatophyta</taxon>
        <taxon>Magnoliopsida</taxon>
        <taxon>Liliopsida</taxon>
        <taxon>Zingiberales</taxon>
        <taxon>Cannaceae</taxon>
        <taxon>Canna</taxon>
    </lineage>
</organism>